<accession>A0A395LYT5</accession>
<dbReference type="Proteomes" id="UP000266389">
    <property type="component" value="Unassembled WGS sequence"/>
</dbReference>
<evidence type="ECO:0000313" key="4">
    <source>
        <dbReference type="EMBL" id="RFM22794.1"/>
    </source>
</evidence>
<dbReference type="GO" id="GO:0005525">
    <property type="term" value="F:GTP binding"/>
    <property type="evidence" value="ECO:0007669"/>
    <property type="project" value="UniProtKB-KW"/>
</dbReference>
<evidence type="ECO:0000256" key="3">
    <source>
        <dbReference type="SAM" id="MobiDB-lite"/>
    </source>
</evidence>
<organism evidence="4 5">
    <name type="scientific">Candidatus Thermochlorobacter aerophilus</name>
    <dbReference type="NCBI Taxonomy" id="1868324"/>
    <lineage>
        <taxon>Bacteria</taxon>
        <taxon>Pseudomonadati</taxon>
        <taxon>Chlorobiota</taxon>
        <taxon>Chlorobiia</taxon>
        <taxon>Chlorobiales</taxon>
        <taxon>Candidatus Thermochlorobacteriaceae</taxon>
        <taxon>Candidatus Thermochlorobacter</taxon>
    </lineage>
</organism>
<name>A0A395LYT5_9BACT</name>
<evidence type="ECO:0000256" key="2">
    <source>
        <dbReference type="ARBA" id="ARBA00023134"/>
    </source>
</evidence>
<dbReference type="CDD" id="cd00882">
    <property type="entry name" value="Ras_like_GTPase"/>
    <property type="match status" value="1"/>
</dbReference>
<dbReference type="GO" id="GO:0003924">
    <property type="term" value="F:GTPase activity"/>
    <property type="evidence" value="ECO:0007669"/>
    <property type="project" value="InterPro"/>
</dbReference>
<sequence>MANINYANREIIIKIVYYGPGMSGKTTNLQVIHQMVPQEAASKMISLATEQDRTLFFDLLPLSLGSVKGFNTKFQLYTVPGQVYYNTTRKLVLNGVDGIVFVADSQQGKMPENKESLQNLKENLAEYGIDLAKFPVVMQYNKRDLPNVYSIEELQRELNIYGFPYTEAIAFKGVGLMETLKLISKITLQRIGQKTGTGASTAEQAAPQPAPAAAPQSSSEFFRNLQNKMK</sequence>
<dbReference type="AlphaFoldDB" id="A0A395LYT5"/>
<feature type="region of interest" description="Disordered" evidence="3">
    <location>
        <begin position="197"/>
        <end position="230"/>
    </location>
</feature>
<evidence type="ECO:0000313" key="5">
    <source>
        <dbReference type="Proteomes" id="UP000266389"/>
    </source>
</evidence>
<dbReference type="Gene3D" id="3.40.50.300">
    <property type="entry name" value="P-loop containing nucleotide triphosphate hydrolases"/>
    <property type="match status" value="1"/>
</dbReference>
<reference evidence="4 5" key="1">
    <citation type="journal article" date="2011" name="ISME J.">
        <title>Community ecology of hot spring cyanobacterial mats: predominant populations and their functional potential.</title>
        <authorList>
            <person name="Klatt C.G."/>
            <person name="Wood J.M."/>
            <person name="Rusch D.B."/>
            <person name="Bateson M.M."/>
            <person name="Hamamura N."/>
            <person name="Heidelberg J.F."/>
            <person name="Grossman A.R."/>
            <person name="Bhaya D."/>
            <person name="Cohan F.M."/>
            <person name="Kuhl M."/>
            <person name="Bryant D.A."/>
            <person name="Ward D.M."/>
        </authorList>
    </citation>
    <scope>NUCLEOTIDE SEQUENCE [LARGE SCALE GENOMIC DNA]</scope>
    <source>
        <strain evidence="4">OS</strain>
    </source>
</reference>
<keyword evidence="2" id="KW-0342">GTP-binding</keyword>
<dbReference type="PANTHER" id="PTHR42708:SF1">
    <property type="entry name" value="GLIDING MOTILITY PROTEIN MGLA"/>
    <property type="match status" value="1"/>
</dbReference>
<feature type="compositionally biased region" description="Polar residues" evidence="3">
    <location>
        <begin position="220"/>
        <end position="230"/>
    </location>
</feature>
<dbReference type="InterPro" id="IPR006689">
    <property type="entry name" value="Small_GTPase_ARF/SAR"/>
</dbReference>
<dbReference type="InterPro" id="IPR052705">
    <property type="entry name" value="Gliding_Motility_GTPase"/>
</dbReference>
<gene>
    <name evidence="4" type="ORF">D0433_14270</name>
</gene>
<proteinExistence type="predicted"/>
<dbReference type="InterPro" id="IPR027417">
    <property type="entry name" value="P-loop_NTPase"/>
</dbReference>
<dbReference type="SUPFAM" id="SSF52540">
    <property type="entry name" value="P-loop containing nucleoside triphosphate hydrolases"/>
    <property type="match status" value="1"/>
</dbReference>
<dbReference type="PANTHER" id="PTHR42708">
    <property type="entry name" value="ATP/GTP-BINDING PROTEIN-RELATED"/>
    <property type="match status" value="1"/>
</dbReference>
<dbReference type="EMBL" id="PHFL01000075">
    <property type="protein sequence ID" value="RFM22794.1"/>
    <property type="molecule type" value="Genomic_DNA"/>
</dbReference>
<comment type="caution">
    <text evidence="4">The sequence shown here is derived from an EMBL/GenBank/DDBJ whole genome shotgun (WGS) entry which is preliminary data.</text>
</comment>
<keyword evidence="1" id="KW-0547">Nucleotide-binding</keyword>
<feature type="compositionally biased region" description="Low complexity" evidence="3">
    <location>
        <begin position="199"/>
        <end position="219"/>
    </location>
</feature>
<evidence type="ECO:0000256" key="1">
    <source>
        <dbReference type="ARBA" id="ARBA00022741"/>
    </source>
</evidence>
<dbReference type="Pfam" id="PF00025">
    <property type="entry name" value="Arf"/>
    <property type="match status" value="1"/>
</dbReference>
<protein>
    <submittedName>
        <fullName evidence="4">Gliding-motility protein MglA</fullName>
    </submittedName>
</protein>